<dbReference type="InterPro" id="IPR012394">
    <property type="entry name" value="Aldehyde_DH_NAD(P)"/>
</dbReference>
<dbReference type="GeneID" id="6756794"/>
<dbReference type="GO" id="GO:0006081">
    <property type="term" value="P:aldehyde metabolic process"/>
    <property type="evidence" value="ECO:0000318"/>
    <property type="project" value="GO_Central"/>
</dbReference>
<dbReference type="InParanoid" id="B3S5R6"/>
<dbReference type="InterPro" id="IPR015590">
    <property type="entry name" value="Aldehyde_DH_dom"/>
</dbReference>
<dbReference type="STRING" id="10228.B3S5R6"/>
<dbReference type="InterPro" id="IPR016162">
    <property type="entry name" value="Ald_DH_N"/>
</dbReference>
<name>B3S5R6_TRIAD</name>
<feature type="active site" evidence="5">
    <location>
        <position position="276"/>
    </location>
</feature>
<dbReference type="GO" id="GO:0005737">
    <property type="term" value="C:cytoplasm"/>
    <property type="evidence" value="ECO:0000318"/>
    <property type="project" value="GO_Central"/>
</dbReference>
<dbReference type="Gene3D" id="3.40.309.10">
    <property type="entry name" value="Aldehyde Dehydrogenase, Chain A, domain 2"/>
    <property type="match status" value="1"/>
</dbReference>
<dbReference type="FunCoup" id="B3S5R6">
    <property type="interactions" value="1178"/>
</dbReference>
<dbReference type="InterPro" id="IPR016163">
    <property type="entry name" value="Ald_DH_C"/>
</dbReference>
<dbReference type="Proteomes" id="UP000009022">
    <property type="component" value="Unassembled WGS sequence"/>
</dbReference>
<dbReference type="InterPro" id="IPR016160">
    <property type="entry name" value="Ald_DH_CS_CYS"/>
</dbReference>
<keyword evidence="10" id="KW-1185">Reference proteome</keyword>
<comment type="similarity">
    <text evidence="1 4 7">Belongs to the aldehyde dehydrogenase family.</text>
</comment>
<evidence type="ECO:0000256" key="1">
    <source>
        <dbReference type="ARBA" id="ARBA00009986"/>
    </source>
</evidence>
<evidence type="ECO:0000256" key="4">
    <source>
        <dbReference type="PIRNR" id="PIRNR036492"/>
    </source>
</evidence>
<keyword evidence="3" id="KW-0520">NAD</keyword>
<dbReference type="Gene3D" id="3.40.605.10">
    <property type="entry name" value="Aldehyde Dehydrogenase, Chain A, domain 1"/>
    <property type="match status" value="1"/>
</dbReference>
<evidence type="ECO:0000256" key="6">
    <source>
        <dbReference type="PROSITE-ProRule" id="PRU10007"/>
    </source>
</evidence>
<dbReference type="EMBL" id="DS985251">
    <property type="protein sequence ID" value="EDV21841.1"/>
    <property type="molecule type" value="Genomic_DNA"/>
</dbReference>
<dbReference type="OrthoDB" id="440325at2759"/>
<dbReference type="PROSITE" id="PS00687">
    <property type="entry name" value="ALDEHYDE_DEHYDR_GLU"/>
    <property type="match status" value="1"/>
</dbReference>
<keyword evidence="2 4" id="KW-0560">Oxidoreductase</keyword>
<accession>B3S5R6</accession>
<dbReference type="Pfam" id="PF00171">
    <property type="entry name" value="Aldedh"/>
    <property type="match status" value="1"/>
</dbReference>
<evidence type="ECO:0000256" key="5">
    <source>
        <dbReference type="PIRSR" id="PIRSR036492-1"/>
    </source>
</evidence>
<dbReference type="OMA" id="EIDWCKQ"/>
<dbReference type="FunFam" id="3.40.309.10:FF:000003">
    <property type="entry name" value="Aldehyde dehydrogenase"/>
    <property type="match status" value="1"/>
</dbReference>
<dbReference type="eggNOG" id="KOG2456">
    <property type="taxonomic scope" value="Eukaryota"/>
</dbReference>
<sequence>MDHLVLNLRQTIADSRLSECSSVYQASWREEMMLIESKIVQNARTAFRSGKTQSVDFRQQQLRALLKLTRDHEKEICDAIFKDLHKPYEEALVSEVAFLRNELIAAIQELPQWSKPERVKKPFLHQFDECMIRPEPLGTVLVMGAWNYPFQLLLSPVVGAIAAGNCVIMKPSEISPNTASIVAELIPKYLDNDCYPVIYGGLDVSKATLEQRFDHIFYTGGSAVGKIVMEAASKHLTPVILELGGKSPCIVDDNCNIDVAAQRIAWGKYINSGQTCIAPDYVLCTKAVQPKLVQELKRSIEKFYGEDPKKSADFCRMISLRHLKRVAGLIDENKVAVGGEVDENDKFISPTVVTDVKPEDAIMQEEIFGPVLPIVPVANVDEAIELVNSREKPLALYVFSNQKSFLDKVIQNTTSGGCLANDTLMHISLSTLPFGGVGYSGMGAYHGKYTFDAFSHKRSVMVRKLNMESLNDLRYPPYSAKKIKYLAPLLFKSEKKNHNFLKVLIVGVLMGLMYKVFLNSSSISSYFSKWN</sequence>
<dbReference type="CDD" id="cd07132">
    <property type="entry name" value="ALDH_F3AB"/>
    <property type="match status" value="1"/>
</dbReference>
<dbReference type="CTD" id="6756794"/>
<dbReference type="InterPro" id="IPR029510">
    <property type="entry name" value="Ald_DH_CS_GLU"/>
</dbReference>
<evidence type="ECO:0000256" key="3">
    <source>
        <dbReference type="ARBA" id="ARBA00023027"/>
    </source>
</evidence>
<dbReference type="HOGENOM" id="CLU_005391_3_1_1"/>
<evidence type="ECO:0000256" key="2">
    <source>
        <dbReference type="ARBA" id="ARBA00023002"/>
    </source>
</evidence>
<evidence type="ECO:0000259" key="8">
    <source>
        <dbReference type="Pfam" id="PF00171"/>
    </source>
</evidence>
<dbReference type="PANTHER" id="PTHR43570:SF16">
    <property type="entry name" value="ALDEHYDE DEHYDROGENASE TYPE III, ISOFORM Q"/>
    <property type="match status" value="1"/>
</dbReference>
<dbReference type="FunFam" id="3.40.605.10:FF:000004">
    <property type="entry name" value="Aldehyde dehydrogenase"/>
    <property type="match status" value="1"/>
</dbReference>
<dbReference type="SUPFAM" id="SSF53720">
    <property type="entry name" value="ALDH-like"/>
    <property type="match status" value="1"/>
</dbReference>
<evidence type="ECO:0000256" key="7">
    <source>
        <dbReference type="RuleBase" id="RU003345"/>
    </source>
</evidence>
<dbReference type="AlphaFoldDB" id="B3S5R6"/>
<dbReference type="PANTHER" id="PTHR43570">
    <property type="entry name" value="ALDEHYDE DEHYDROGENASE"/>
    <property type="match status" value="1"/>
</dbReference>
<dbReference type="PhylomeDB" id="B3S5R6"/>
<organism evidence="9 10">
    <name type="scientific">Trichoplax adhaerens</name>
    <name type="common">Trichoplax reptans</name>
    <dbReference type="NCBI Taxonomy" id="10228"/>
    <lineage>
        <taxon>Eukaryota</taxon>
        <taxon>Metazoa</taxon>
        <taxon>Placozoa</taxon>
        <taxon>Uniplacotomia</taxon>
        <taxon>Trichoplacea</taxon>
        <taxon>Trichoplacidae</taxon>
        <taxon>Trichoplax</taxon>
    </lineage>
</organism>
<proteinExistence type="inferred from homology"/>
<dbReference type="GO" id="GO:0004029">
    <property type="term" value="F:aldehyde dehydrogenase (NAD+) activity"/>
    <property type="evidence" value="ECO:0000318"/>
    <property type="project" value="GO_Central"/>
</dbReference>
<dbReference type="PIRSF" id="PIRSF036492">
    <property type="entry name" value="ALDH"/>
    <property type="match status" value="1"/>
</dbReference>
<evidence type="ECO:0000313" key="9">
    <source>
        <dbReference type="EMBL" id="EDV21841.1"/>
    </source>
</evidence>
<feature type="active site" evidence="5 6">
    <location>
        <position position="242"/>
    </location>
</feature>
<protein>
    <recommendedName>
        <fullName evidence="4">Aldehyde dehydrogenase</fullName>
    </recommendedName>
</protein>
<feature type="domain" description="Aldehyde dehydrogenase" evidence="8">
    <location>
        <begin position="38"/>
        <end position="460"/>
    </location>
</feature>
<dbReference type="InterPro" id="IPR016161">
    <property type="entry name" value="Ald_DH/histidinol_DH"/>
</dbReference>
<gene>
    <name evidence="9" type="ORF">TRIADDRAFT_59449</name>
</gene>
<dbReference type="RefSeq" id="XP_002115478.1">
    <property type="nucleotide sequence ID" value="XM_002115442.1"/>
</dbReference>
<dbReference type="KEGG" id="tad:TRIADDRAFT_59449"/>
<evidence type="ECO:0000313" key="10">
    <source>
        <dbReference type="Proteomes" id="UP000009022"/>
    </source>
</evidence>
<dbReference type="PROSITE" id="PS00070">
    <property type="entry name" value="ALDEHYDE_DEHYDR_CYS"/>
    <property type="match status" value="1"/>
</dbReference>
<reference evidence="9 10" key="1">
    <citation type="journal article" date="2008" name="Nature">
        <title>The Trichoplax genome and the nature of placozoans.</title>
        <authorList>
            <person name="Srivastava M."/>
            <person name="Begovic E."/>
            <person name="Chapman J."/>
            <person name="Putnam N.H."/>
            <person name="Hellsten U."/>
            <person name="Kawashima T."/>
            <person name="Kuo A."/>
            <person name="Mitros T."/>
            <person name="Salamov A."/>
            <person name="Carpenter M.L."/>
            <person name="Signorovitch A.Y."/>
            <person name="Moreno M.A."/>
            <person name="Kamm K."/>
            <person name="Grimwood J."/>
            <person name="Schmutz J."/>
            <person name="Shapiro H."/>
            <person name="Grigoriev I.V."/>
            <person name="Buss L.W."/>
            <person name="Schierwater B."/>
            <person name="Dellaporta S.L."/>
            <person name="Rokhsar D.S."/>
        </authorList>
    </citation>
    <scope>NUCLEOTIDE SEQUENCE [LARGE SCALE GENOMIC DNA]</scope>
    <source>
        <strain evidence="9 10">Grell-BS-1999</strain>
    </source>
</reference>